<gene>
    <name evidence="2" type="ORF">DFR40_1052</name>
</gene>
<proteinExistence type="predicted"/>
<organism evidence="2 3">
    <name type="scientific">Azonexus fungiphilus</name>
    <dbReference type="NCBI Taxonomy" id="146940"/>
    <lineage>
        <taxon>Bacteria</taxon>
        <taxon>Pseudomonadati</taxon>
        <taxon>Pseudomonadota</taxon>
        <taxon>Betaproteobacteria</taxon>
        <taxon>Rhodocyclales</taxon>
        <taxon>Azonexaceae</taxon>
        <taxon>Azonexus</taxon>
    </lineage>
</organism>
<sequence>MPFFAKITMSDVSKSVLLKMSQLRGTLDTASNRRRGKWAAGIFAALVLFGFLALPPLLKPLLLEQLAAQLHREVAIERIDINPLTLSATVAGVSVRGEGGEVAGFDELYVNLSAASLFKLALVVDEIRLTGPRLAVTRIADGRYDVSDLLDQWLQPDDEPAQSPPRFSLNNIQIAGGRITFTDQPHAAVHRIEDLQLALPFVSSLPYQAEALVQPMFSASVNGSPLHLDGKTTPFADDRESELNLDLDGFDLGGLQAYLPDGFPLRLASARLDTRLRAVFRQLPGGVNSLVVAGSLGLEQLALARADGQPLVAWKSLAVEIEEADPFNRRVALRRVTLDGADLNLAVDRRGELNLLAVAGRLAGGKTPAAAPAKPAEPFVWSLAEFAMRDGRLRWRDESGPQPVLGEVAEIALRLGPLDQRLSQLELAEASASLAFGERLAAGKLALEGGRVDLASQRIDLAVLRLSGARLALSRNAAGAIEWLTPPQRAGQAAAKPAPAAKPWLAKAALLEVDDLGLKFADQSVSPAAVQQIDGFSLRGEGLGNIPGEKGTLAIKSTVNRQGKLEISGDVGAVPLVATLKVTTEAIPVNGLQGYSERFLNVLLQRGQFSSQGEASFSLDGDRLKAGYKGSATIGNLLAVDRENKADFLKWKSLYFGGIDFRLDPLAIDIREISLSDFFSRLILNQNGRLNIADIVRQPEAAPAPAPVAAAEAAAPMPAAPPVPIRIGKVTLNNGAVNFSDFFVKPNYTVNVGKLAGRIAGLSSTAGTTADMELRGTYGGAAPVLVTARLNPLAAQSFLDLQAEVKGIDLTGFSPYSGKYAGYLIDKGKLTLNVAYKLENRQLSADNRLFIDQLTFGERVDSPEATSLPVNLAISLLKNNRGEIDINLPISGSLDDPQFSVGGLIVKVIVNLFVKAVTSPFALLGSMFGGGEELSQIAFAPGRSQLDAAGLKKLEALARALNERAALKLEIAGFADPEIDRDGVKRVALERAMQREKLADLQKQGGEVDSAESLRLTPADYKIYLPRVYKAGKFPKPRNFVGLQKELPAEEMEKLLLANLPAADGDLALLARQRAEHVQAWLIEQGKVPAERIFLVPGKPAKDAAAGGRVDFSLR</sequence>
<comment type="caution">
    <text evidence="2">The sequence shown here is derived from an EMBL/GenBank/DDBJ whole genome shotgun (WGS) entry which is preliminary data.</text>
</comment>
<dbReference type="GO" id="GO:0005886">
    <property type="term" value="C:plasma membrane"/>
    <property type="evidence" value="ECO:0007669"/>
    <property type="project" value="TreeGrafter"/>
</dbReference>
<dbReference type="InterPro" id="IPR008023">
    <property type="entry name" value="DUF748"/>
</dbReference>
<dbReference type="Proteomes" id="UP000270626">
    <property type="component" value="Unassembled WGS sequence"/>
</dbReference>
<dbReference type="PANTHER" id="PTHR30441:SF8">
    <property type="entry name" value="DUF748 DOMAIN-CONTAINING PROTEIN"/>
    <property type="match status" value="1"/>
</dbReference>
<name>A0A495WGR2_9RHOO</name>
<keyword evidence="3" id="KW-1185">Reference proteome</keyword>
<dbReference type="PANTHER" id="PTHR30441">
    <property type="entry name" value="DUF748 DOMAIN-CONTAINING PROTEIN"/>
    <property type="match status" value="1"/>
</dbReference>
<evidence type="ECO:0000313" key="3">
    <source>
        <dbReference type="Proteomes" id="UP000270626"/>
    </source>
</evidence>
<dbReference type="InterPro" id="IPR052894">
    <property type="entry name" value="AsmA-related"/>
</dbReference>
<evidence type="ECO:0000256" key="1">
    <source>
        <dbReference type="SAM" id="Phobius"/>
    </source>
</evidence>
<dbReference type="GO" id="GO:0090313">
    <property type="term" value="P:regulation of protein targeting to membrane"/>
    <property type="evidence" value="ECO:0007669"/>
    <property type="project" value="TreeGrafter"/>
</dbReference>
<dbReference type="Gene3D" id="3.30.1330.60">
    <property type="entry name" value="OmpA-like domain"/>
    <property type="match status" value="1"/>
</dbReference>
<dbReference type="Pfam" id="PF05359">
    <property type="entry name" value="DUF748"/>
    <property type="match status" value="1"/>
</dbReference>
<accession>A0A495WGR2</accession>
<evidence type="ECO:0000313" key="2">
    <source>
        <dbReference type="EMBL" id="RKT60902.1"/>
    </source>
</evidence>
<keyword evidence="1" id="KW-1133">Transmembrane helix</keyword>
<protein>
    <submittedName>
        <fullName evidence="2">Uncharacterized protein DUF748</fullName>
    </submittedName>
</protein>
<dbReference type="AlphaFoldDB" id="A0A495WGR2"/>
<keyword evidence="1" id="KW-0812">Transmembrane</keyword>
<keyword evidence="1" id="KW-0472">Membrane</keyword>
<dbReference type="InterPro" id="IPR036737">
    <property type="entry name" value="OmpA-like_sf"/>
</dbReference>
<feature type="transmembrane region" description="Helical" evidence="1">
    <location>
        <begin position="38"/>
        <end position="58"/>
    </location>
</feature>
<reference evidence="2 3" key="1">
    <citation type="submission" date="2018-10" db="EMBL/GenBank/DDBJ databases">
        <title>Genomic Encyclopedia of Type Strains, Phase IV (KMG-IV): sequencing the most valuable type-strain genomes for metagenomic binning, comparative biology and taxonomic classification.</title>
        <authorList>
            <person name="Goeker M."/>
        </authorList>
    </citation>
    <scope>NUCLEOTIDE SEQUENCE [LARGE SCALE GENOMIC DNA]</scope>
    <source>
        <strain evidence="2 3">DSM 23841</strain>
    </source>
</reference>
<dbReference type="EMBL" id="RBXP01000011">
    <property type="protein sequence ID" value="RKT60902.1"/>
    <property type="molecule type" value="Genomic_DNA"/>
</dbReference>